<sequence length="109" mass="12336">MAKMLKKLQQKITPPEKPKAAPPPGKDYLLLILMAFTVMVVIAAWENLDTLTLTMYILLTLSLGLTYTRRHAVERLTETQMMIVTRASFVTIGMAGALFLIDAYRRFFA</sequence>
<evidence type="ECO:0000313" key="4">
    <source>
        <dbReference type="Proteomes" id="UP000515480"/>
    </source>
</evidence>
<evidence type="ECO:0000313" key="3">
    <source>
        <dbReference type="EMBL" id="QNH55257.1"/>
    </source>
</evidence>
<dbReference type="AlphaFoldDB" id="A0A7G7VMB4"/>
<accession>A0A7G7VMB4</accession>
<gene>
    <name evidence="3" type="ORF">H1B31_04845</name>
</gene>
<name>A0A7G7VMB4_9FIRM</name>
<proteinExistence type="predicted"/>
<feature type="transmembrane region" description="Helical" evidence="2">
    <location>
        <begin position="51"/>
        <end position="69"/>
    </location>
</feature>
<reference evidence="3 4" key="1">
    <citation type="submission" date="2020-07" db="EMBL/GenBank/DDBJ databases">
        <title>Complete genome and description of Selenomonas timonensis sp. nov., a new bacterium isolated from a gingivitis subject.</title>
        <authorList>
            <person name="Antezack A."/>
        </authorList>
    </citation>
    <scope>NUCLEOTIDE SEQUENCE [LARGE SCALE GENOMIC DNA]</scope>
    <source>
        <strain evidence="3 4">Marseille-Q3039</strain>
    </source>
</reference>
<dbReference type="Proteomes" id="UP000515480">
    <property type="component" value="Chromosome"/>
</dbReference>
<protein>
    <submittedName>
        <fullName evidence="3">Uncharacterized protein</fullName>
    </submittedName>
</protein>
<evidence type="ECO:0000256" key="2">
    <source>
        <dbReference type="SAM" id="Phobius"/>
    </source>
</evidence>
<keyword evidence="2" id="KW-0472">Membrane</keyword>
<keyword evidence="2" id="KW-0812">Transmembrane</keyword>
<feature type="transmembrane region" description="Helical" evidence="2">
    <location>
        <begin position="28"/>
        <end position="45"/>
    </location>
</feature>
<keyword evidence="2" id="KW-1133">Transmembrane helix</keyword>
<feature type="region of interest" description="Disordered" evidence="1">
    <location>
        <begin position="1"/>
        <end position="24"/>
    </location>
</feature>
<evidence type="ECO:0000256" key="1">
    <source>
        <dbReference type="SAM" id="MobiDB-lite"/>
    </source>
</evidence>
<keyword evidence="4" id="KW-1185">Reference proteome</keyword>
<dbReference type="KEGG" id="stim:H1B31_04845"/>
<feature type="transmembrane region" description="Helical" evidence="2">
    <location>
        <begin position="81"/>
        <end position="101"/>
    </location>
</feature>
<dbReference type="EMBL" id="CP060204">
    <property type="protein sequence ID" value="QNH55257.1"/>
    <property type="molecule type" value="Genomic_DNA"/>
</dbReference>
<organism evidence="3 4">
    <name type="scientific">Selenomonas timonae</name>
    <dbReference type="NCBI Taxonomy" id="2754044"/>
    <lineage>
        <taxon>Bacteria</taxon>
        <taxon>Bacillati</taxon>
        <taxon>Bacillota</taxon>
        <taxon>Negativicutes</taxon>
        <taxon>Selenomonadales</taxon>
        <taxon>Selenomonadaceae</taxon>
        <taxon>Selenomonas</taxon>
    </lineage>
</organism>
<dbReference type="RefSeq" id="WP_185981108.1">
    <property type="nucleotide sequence ID" value="NZ_CP060204.1"/>
</dbReference>